<proteinExistence type="inferred from homology"/>
<dbReference type="OrthoDB" id="9806579at2"/>
<comment type="catalytic activity">
    <reaction evidence="1">
        <text>chorismate = isochorismate</text>
        <dbReference type="Rhea" id="RHEA:18985"/>
        <dbReference type="ChEBI" id="CHEBI:29748"/>
        <dbReference type="ChEBI" id="CHEBI:29780"/>
        <dbReference type="EC" id="5.4.4.2"/>
    </reaction>
</comment>
<evidence type="ECO:0000256" key="3">
    <source>
        <dbReference type="ARBA" id="ARBA00012824"/>
    </source>
</evidence>
<comment type="similarity">
    <text evidence="2">Belongs to the isochorismate synthase family.</text>
</comment>
<name>A0A5S4FVY0_9ACTN</name>
<evidence type="ECO:0000256" key="2">
    <source>
        <dbReference type="ARBA" id="ARBA00005297"/>
    </source>
</evidence>
<evidence type="ECO:0000313" key="7">
    <source>
        <dbReference type="EMBL" id="TMR24782.1"/>
    </source>
</evidence>
<organism evidence="7 8">
    <name type="scientific">Nonomuraea turkmeniaca</name>
    <dbReference type="NCBI Taxonomy" id="103838"/>
    <lineage>
        <taxon>Bacteria</taxon>
        <taxon>Bacillati</taxon>
        <taxon>Actinomycetota</taxon>
        <taxon>Actinomycetes</taxon>
        <taxon>Streptosporangiales</taxon>
        <taxon>Streptosporangiaceae</taxon>
        <taxon>Nonomuraea</taxon>
    </lineage>
</organism>
<accession>A0A5S4FVY0</accession>
<evidence type="ECO:0000313" key="8">
    <source>
        <dbReference type="Proteomes" id="UP000309128"/>
    </source>
</evidence>
<dbReference type="SUPFAM" id="SSF56322">
    <property type="entry name" value="ADC synthase"/>
    <property type="match status" value="1"/>
</dbReference>
<comment type="caution">
    <text evidence="7">The sequence shown here is derived from an EMBL/GenBank/DDBJ whole genome shotgun (WGS) entry which is preliminary data.</text>
</comment>
<evidence type="ECO:0000256" key="1">
    <source>
        <dbReference type="ARBA" id="ARBA00000799"/>
    </source>
</evidence>
<dbReference type="GO" id="GO:0008909">
    <property type="term" value="F:isochorismate synthase activity"/>
    <property type="evidence" value="ECO:0007669"/>
    <property type="project" value="UniProtKB-EC"/>
</dbReference>
<dbReference type="Pfam" id="PF00425">
    <property type="entry name" value="Chorismate_bind"/>
    <property type="match status" value="1"/>
</dbReference>
<dbReference type="Proteomes" id="UP000309128">
    <property type="component" value="Unassembled WGS sequence"/>
</dbReference>
<dbReference type="PRINTS" id="PR00095">
    <property type="entry name" value="ANTSNTHASEI"/>
</dbReference>
<dbReference type="NCBIfam" id="TIGR00543">
    <property type="entry name" value="isochor_syn"/>
    <property type="match status" value="1"/>
</dbReference>
<keyword evidence="8" id="KW-1185">Reference proteome</keyword>
<feature type="domain" description="Chorismate-utilising enzyme C-terminal" evidence="6">
    <location>
        <begin position="146"/>
        <end position="393"/>
    </location>
</feature>
<evidence type="ECO:0000259" key="6">
    <source>
        <dbReference type="Pfam" id="PF00425"/>
    </source>
</evidence>
<dbReference type="Gene3D" id="3.60.120.10">
    <property type="entry name" value="Anthranilate synthase"/>
    <property type="match status" value="1"/>
</dbReference>
<reference evidence="7 8" key="1">
    <citation type="submission" date="2019-05" db="EMBL/GenBank/DDBJ databases">
        <title>Draft genome sequence of Nonomuraea turkmeniaca DSM 43926.</title>
        <authorList>
            <person name="Saricaoglu S."/>
            <person name="Isik K."/>
        </authorList>
    </citation>
    <scope>NUCLEOTIDE SEQUENCE [LARGE SCALE GENOMIC DNA]</scope>
    <source>
        <strain evidence="7 8">DSM 43926</strain>
    </source>
</reference>
<dbReference type="InterPro" id="IPR004561">
    <property type="entry name" value="IsoChor_synthase"/>
</dbReference>
<sequence>MAATLIARTVEIPDPGDLIARIPIPSGLAWVRHGEGLVGWGEAARVPVPPGADRFGEAQERLTDLFGRMEVEDGVGEPGSGPVAFCAFTFDLEAVGSIMIVPSTILARRSGRAWLTTVGVRPPTPAMPVRSPAGVTYEDDYAGAVDWMRCVEKALAVLGGGRLGKVVLARSLSAFAAEPFDARALLRRLAGRFPGCYAFACDGLVGATPELLVRRTRDHVESLVLAGTTRRGRDQEEDAALAAALVSSAKDRAEHAHAADSVRNTLQKLCADLHADADPHVLPLANVQHLATAISGRLSARRGILDVAAALHPTPAVCGTPPGPAMELIRELEPAGRNRYAGPVGWLDAAGNGELGIALRCAEVSGHQARLYAGCGIVAESDPAAELAETRLKFEAMQYAIGADPR</sequence>
<evidence type="ECO:0000256" key="4">
    <source>
        <dbReference type="ARBA" id="ARBA00023235"/>
    </source>
</evidence>
<dbReference type="EMBL" id="VCKY01000007">
    <property type="protein sequence ID" value="TMR24782.1"/>
    <property type="molecule type" value="Genomic_DNA"/>
</dbReference>
<dbReference type="InterPro" id="IPR015890">
    <property type="entry name" value="Chorismate_C"/>
</dbReference>
<evidence type="ECO:0000256" key="5">
    <source>
        <dbReference type="ARBA" id="ARBA00041564"/>
    </source>
</evidence>
<protein>
    <recommendedName>
        <fullName evidence="3">isochorismate synthase</fullName>
        <ecNumber evidence="3">5.4.4.2</ecNumber>
    </recommendedName>
    <alternativeName>
        <fullName evidence="5">Isochorismate mutase</fullName>
    </alternativeName>
</protein>
<dbReference type="PANTHER" id="PTHR42839:SF2">
    <property type="entry name" value="ISOCHORISMATE SYNTHASE ENTC"/>
    <property type="match status" value="1"/>
</dbReference>
<gene>
    <name evidence="7" type="ORF">ETD86_03330</name>
</gene>
<dbReference type="InterPro" id="IPR019999">
    <property type="entry name" value="Anth_synth_I-like"/>
</dbReference>
<dbReference type="AlphaFoldDB" id="A0A5S4FVY0"/>
<dbReference type="EC" id="5.4.4.2" evidence="3"/>
<dbReference type="PANTHER" id="PTHR42839">
    <property type="entry name" value="ISOCHORISMATE SYNTHASE ENTC"/>
    <property type="match status" value="1"/>
</dbReference>
<keyword evidence="4 7" id="KW-0413">Isomerase</keyword>
<dbReference type="InterPro" id="IPR005801">
    <property type="entry name" value="ADC_synthase"/>
</dbReference>